<dbReference type="GO" id="GO:0046872">
    <property type="term" value="F:metal ion binding"/>
    <property type="evidence" value="ECO:0007669"/>
    <property type="project" value="UniProtKB-KW"/>
</dbReference>
<name>A0AA35PTW6_9SAUR</name>
<dbReference type="FunFam" id="2.60.120.200:FF:000070">
    <property type="entry name" value="Serum amyloid P-component"/>
    <property type="match status" value="1"/>
</dbReference>
<dbReference type="PRINTS" id="PR00895">
    <property type="entry name" value="PENTAXIN"/>
</dbReference>
<evidence type="ECO:0000256" key="7">
    <source>
        <dbReference type="ARBA" id="ARBA00038102"/>
    </source>
</evidence>
<gene>
    <name evidence="11" type="ORF">PODLI_1B008419</name>
</gene>
<evidence type="ECO:0000256" key="9">
    <source>
        <dbReference type="RuleBase" id="RU362112"/>
    </source>
</evidence>
<dbReference type="InterPro" id="IPR001759">
    <property type="entry name" value="PTX_dom"/>
</dbReference>
<evidence type="ECO:0000256" key="2">
    <source>
        <dbReference type="ARBA" id="ARBA00022525"/>
    </source>
</evidence>
<keyword evidence="6" id="KW-1015">Disulfide bond</keyword>
<comment type="similarity">
    <text evidence="7 9">Belongs to the pentraxin family.</text>
</comment>
<keyword evidence="5 9" id="KW-0106">Calcium</keyword>
<dbReference type="PROSITE" id="PS51828">
    <property type="entry name" value="PTX_2"/>
    <property type="match status" value="1"/>
</dbReference>
<dbReference type="PANTHER" id="PTHR45869:SF7">
    <property type="entry name" value="C-REACTIVE PROTEIN"/>
    <property type="match status" value="1"/>
</dbReference>
<keyword evidence="4 9" id="KW-0732">Signal</keyword>
<dbReference type="Pfam" id="PF00354">
    <property type="entry name" value="Pentaxin"/>
    <property type="match status" value="1"/>
</dbReference>
<dbReference type="InterPro" id="IPR051005">
    <property type="entry name" value="Pentraxin_domain"/>
</dbReference>
<evidence type="ECO:0000259" key="10">
    <source>
        <dbReference type="PROSITE" id="PS51828"/>
    </source>
</evidence>
<comment type="subcellular location">
    <subcellularLocation>
        <location evidence="1 9">Secreted</location>
    </subcellularLocation>
</comment>
<dbReference type="GO" id="GO:0001849">
    <property type="term" value="F:complement component C1q complex binding"/>
    <property type="evidence" value="ECO:0007669"/>
    <property type="project" value="TreeGrafter"/>
</dbReference>
<comment type="caution">
    <text evidence="8">Lacks conserved residue(s) required for the propagation of feature annotation.</text>
</comment>
<dbReference type="SUPFAM" id="SSF49899">
    <property type="entry name" value="Concanavalin A-like lectins/glucanases"/>
    <property type="match status" value="1"/>
</dbReference>
<proteinExistence type="inferred from homology"/>
<dbReference type="AlphaFoldDB" id="A0AA35PTW6"/>
<dbReference type="SMART" id="SM00159">
    <property type="entry name" value="PTX"/>
    <property type="match status" value="1"/>
</dbReference>
<dbReference type="CDD" id="cd00152">
    <property type="entry name" value="PTX"/>
    <property type="match status" value="1"/>
</dbReference>
<feature type="signal peptide" evidence="9">
    <location>
        <begin position="1"/>
        <end position="20"/>
    </location>
</feature>
<evidence type="ECO:0000313" key="12">
    <source>
        <dbReference type="Proteomes" id="UP001178461"/>
    </source>
</evidence>
<dbReference type="InterPro" id="IPR013320">
    <property type="entry name" value="ConA-like_dom_sf"/>
</dbReference>
<evidence type="ECO:0000256" key="1">
    <source>
        <dbReference type="ARBA" id="ARBA00004613"/>
    </source>
</evidence>
<sequence length="233" mass="26097">MKMLLFFFFFLLLNACQSFGQQVGDQGGSGLSGKQVVFAQASNKAHVVLKASLKQPLTAFTVCLKHYTDLTRAYSLFSYATRNSHNDIIIYKHKPNQYSIYVGSEAVTFLTPEKQSLERETLCASWDSATGLARLWVNGKRLPPRSLKKGYSISADSSIVLGQDQDNMGGGFDINDSYVGELLDVRMWERVLSQEEMKRALLDDNIPGNAMFDWETVNYEAKGGVIIERAWSP</sequence>
<dbReference type="PANTHER" id="PTHR45869">
    <property type="entry name" value="C-REACTIVE PROTEIN-RELATED"/>
    <property type="match status" value="1"/>
</dbReference>
<evidence type="ECO:0000256" key="8">
    <source>
        <dbReference type="PROSITE-ProRule" id="PRU01172"/>
    </source>
</evidence>
<dbReference type="EMBL" id="OX395143">
    <property type="protein sequence ID" value="CAI5798010.1"/>
    <property type="molecule type" value="Genomic_DNA"/>
</dbReference>
<organism evidence="11 12">
    <name type="scientific">Podarcis lilfordi</name>
    <name type="common">Lilford's wall lizard</name>
    <dbReference type="NCBI Taxonomy" id="74358"/>
    <lineage>
        <taxon>Eukaryota</taxon>
        <taxon>Metazoa</taxon>
        <taxon>Chordata</taxon>
        <taxon>Craniata</taxon>
        <taxon>Vertebrata</taxon>
        <taxon>Euteleostomi</taxon>
        <taxon>Lepidosauria</taxon>
        <taxon>Squamata</taxon>
        <taxon>Bifurcata</taxon>
        <taxon>Unidentata</taxon>
        <taxon>Episquamata</taxon>
        <taxon>Laterata</taxon>
        <taxon>Lacertibaenia</taxon>
        <taxon>Lacertidae</taxon>
        <taxon>Podarcis</taxon>
    </lineage>
</organism>
<keyword evidence="12" id="KW-1185">Reference proteome</keyword>
<dbReference type="GO" id="GO:0005615">
    <property type="term" value="C:extracellular space"/>
    <property type="evidence" value="ECO:0007669"/>
    <property type="project" value="TreeGrafter"/>
</dbReference>
<keyword evidence="3 9" id="KW-0479">Metal-binding</keyword>
<dbReference type="Gene3D" id="2.60.120.200">
    <property type="match status" value="1"/>
</dbReference>
<evidence type="ECO:0000313" key="11">
    <source>
        <dbReference type="EMBL" id="CAI5798010.1"/>
    </source>
</evidence>
<feature type="domain" description="Pentraxin (PTX)" evidence="10">
    <location>
        <begin position="32"/>
        <end position="233"/>
    </location>
</feature>
<comment type="subunit">
    <text evidence="9">Homopentamer. Pentaxin (or pentraxin) have a discoid arrangement of 5 non-covalently bound subunits.</text>
</comment>
<accession>A0AA35PTW6</accession>
<dbReference type="GO" id="GO:0045087">
    <property type="term" value="P:innate immune response"/>
    <property type="evidence" value="ECO:0007669"/>
    <property type="project" value="TreeGrafter"/>
</dbReference>
<feature type="chain" id="PRO_5041487090" description="Pentraxin family member" evidence="9">
    <location>
        <begin position="21"/>
        <end position="233"/>
    </location>
</feature>
<evidence type="ECO:0000256" key="3">
    <source>
        <dbReference type="ARBA" id="ARBA00022723"/>
    </source>
</evidence>
<keyword evidence="2" id="KW-0964">Secreted</keyword>
<dbReference type="Proteomes" id="UP001178461">
    <property type="component" value="Chromosome 16"/>
</dbReference>
<evidence type="ECO:0000256" key="6">
    <source>
        <dbReference type="ARBA" id="ARBA00023157"/>
    </source>
</evidence>
<reference evidence="11" key="1">
    <citation type="submission" date="2022-12" db="EMBL/GenBank/DDBJ databases">
        <authorList>
            <person name="Alioto T."/>
            <person name="Alioto T."/>
            <person name="Gomez Garrido J."/>
        </authorList>
    </citation>
    <scope>NUCLEOTIDE SEQUENCE</scope>
</reference>
<evidence type="ECO:0000256" key="4">
    <source>
        <dbReference type="ARBA" id="ARBA00022729"/>
    </source>
</evidence>
<evidence type="ECO:0000256" key="5">
    <source>
        <dbReference type="ARBA" id="ARBA00022837"/>
    </source>
</evidence>
<protein>
    <recommendedName>
        <fullName evidence="9">Pentraxin family member</fullName>
    </recommendedName>
</protein>
<comment type="cofactor">
    <cofactor evidence="9">
        <name>Ca(2+)</name>
        <dbReference type="ChEBI" id="CHEBI:29108"/>
    </cofactor>
    <text evidence="9">Binds 2 calcium ions per subunit.</text>
</comment>